<accession>A0ABV6T211</accession>
<name>A0ABV6T211_9RHOB</name>
<dbReference type="Proteomes" id="UP001589920">
    <property type="component" value="Unassembled WGS sequence"/>
</dbReference>
<sequence length="74" mass="7483">MSSTSDHPGFPVRQGVLVRARNGDLIRYDATGVTLRLSDRVIEDIRQRLGAAPVAAGAAAAPAGAGDLAAAEAA</sequence>
<feature type="non-terminal residue" evidence="1">
    <location>
        <position position="74"/>
    </location>
</feature>
<evidence type="ECO:0000313" key="2">
    <source>
        <dbReference type="Proteomes" id="UP001589920"/>
    </source>
</evidence>
<protein>
    <submittedName>
        <fullName evidence="1">Uncharacterized protein</fullName>
    </submittedName>
</protein>
<gene>
    <name evidence="1" type="ORF">ACFHYO_03990</name>
</gene>
<organism evidence="1 2">
    <name type="scientific">Paracoccus panacisoli</name>
    <dbReference type="NCBI Taxonomy" id="1510163"/>
    <lineage>
        <taxon>Bacteria</taxon>
        <taxon>Pseudomonadati</taxon>
        <taxon>Pseudomonadota</taxon>
        <taxon>Alphaproteobacteria</taxon>
        <taxon>Rhodobacterales</taxon>
        <taxon>Paracoccaceae</taxon>
        <taxon>Paracoccus</taxon>
    </lineage>
</organism>
<proteinExistence type="predicted"/>
<reference evidence="1 2" key="1">
    <citation type="submission" date="2024-09" db="EMBL/GenBank/DDBJ databases">
        <authorList>
            <person name="Sun Q."/>
            <person name="Mori K."/>
        </authorList>
    </citation>
    <scope>NUCLEOTIDE SEQUENCE [LARGE SCALE GENOMIC DNA]</scope>
    <source>
        <strain evidence="1 2">KCTC 42086</strain>
    </source>
</reference>
<dbReference type="RefSeq" id="WP_394318533.1">
    <property type="nucleotide sequence ID" value="NZ_JBHMQU010000015.1"/>
</dbReference>
<keyword evidence="2" id="KW-1185">Reference proteome</keyword>
<evidence type="ECO:0000313" key="1">
    <source>
        <dbReference type="EMBL" id="MFC0811276.1"/>
    </source>
</evidence>
<comment type="caution">
    <text evidence="1">The sequence shown here is derived from an EMBL/GenBank/DDBJ whole genome shotgun (WGS) entry which is preliminary data.</text>
</comment>
<dbReference type="EMBL" id="JBHMQU010000015">
    <property type="protein sequence ID" value="MFC0811276.1"/>
    <property type="molecule type" value="Genomic_DNA"/>
</dbReference>